<dbReference type="Proteomes" id="UP001602245">
    <property type="component" value="Unassembled WGS sequence"/>
</dbReference>
<feature type="domain" description="STAS" evidence="2">
    <location>
        <begin position="5"/>
        <end position="95"/>
    </location>
</feature>
<dbReference type="EMBL" id="JBIAZU010000002">
    <property type="protein sequence ID" value="MFF5290232.1"/>
    <property type="molecule type" value="Genomic_DNA"/>
</dbReference>
<evidence type="ECO:0000256" key="1">
    <source>
        <dbReference type="ARBA" id="ARBA00022527"/>
    </source>
</evidence>
<keyword evidence="3" id="KW-0547">Nucleotide-binding</keyword>
<reference evidence="3 4" key="1">
    <citation type="submission" date="2024-10" db="EMBL/GenBank/DDBJ databases">
        <title>The Natural Products Discovery Center: Release of the First 8490 Sequenced Strains for Exploring Actinobacteria Biosynthetic Diversity.</title>
        <authorList>
            <person name="Kalkreuter E."/>
            <person name="Kautsar S.A."/>
            <person name="Yang D."/>
            <person name="Bader C.D."/>
            <person name="Teijaro C.N."/>
            <person name="Fluegel L."/>
            <person name="Davis C.M."/>
            <person name="Simpson J.R."/>
            <person name="Lauterbach L."/>
            <person name="Steele A.D."/>
            <person name="Gui C."/>
            <person name="Meng S."/>
            <person name="Li G."/>
            <person name="Viehrig K."/>
            <person name="Ye F."/>
            <person name="Su P."/>
            <person name="Kiefer A.F."/>
            <person name="Nichols A."/>
            <person name="Cepeda A.J."/>
            <person name="Yan W."/>
            <person name="Fan B."/>
            <person name="Jiang Y."/>
            <person name="Adhikari A."/>
            <person name="Zheng C.-J."/>
            <person name="Schuster L."/>
            <person name="Cowan T.M."/>
            <person name="Smanski M.J."/>
            <person name="Chevrette M.G."/>
            <person name="De Carvalho L.P.S."/>
            <person name="Shen B."/>
        </authorList>
    </citation>
    <scope>NUCLEOTIDE SEQUENCE [LARGE SCALE GENOMIC DNA]</scope>
    <source>
        <strain evidence="3 4">NPDC000087</strain>
    </source>
</reference>
<dbReference type="PANTHER" id="PTHR35526">
    <property type="entry name" value="ANTI-SIGMA-F FACTOR RSBW-RELATED"/>
    <property type="match status" value="1"/>
</dbReference>
<dbReference type="CDD" id="cd16936">
    <property type="entry name" value="HATPase_RsbW-like"/>
    <property type="match status" value="1"/>
</dbReference>
<dbReference type="PROSITE" id="PS50801">
    <property type="entry name" value="STAS"/>
    <property type="match status" value="1"/>
</dbReference>
<proteinExistence type="predicted"/>
<keyword evidence="1" id="KW-0808">Transferase</keyword>
<evidence type="ECO:0000259" key="2">
    <source>
        <dbReference type="PROSITE" id="PS50801"/>
    </source>
</evidence>
<dbReference type="InterPro" id="IPR003594">
    <property type="entry name" value="HATPase_dom"/>
</dbReference>
<dbReference type="Gene3D" id="3.30.565.10">
    <property type="entry name" value="Histidine kinase-like ATPase, C-terminal domain"/>
    <property type="match status" value="1"/>
</dbReference>
<dbReference type="InterPro" id="IPR050267">
    <property type="entry name" value="Anti-sigma-factor_SerPK"/>
</dbReference>
<dbReference type="CDD" id="cd07043">
    <property type="entry name" value="STAS_anti-anti-sigma_factors"/>
    <property type="match status" value="1"/>
</dbReference>
<evidence type="ECO:0000313" key="4">
    <source>
        <dbReference type="Proteomes" id="UP001602245"/>
    </source>
</evidence>
<keyword evidence="1" id="KW-0418">Kinase</keyword>
<accession>A0ABW6WA90</accession>
<comment type="caution">
    <text evidence="3">The sequence shown here is derived from an EMBL/GenBank/DDBJ whole genome shotgun (WGS) entry which is preliminary data.</text>
</comment>
<protein>
    <submittedName>
        <fullName evidence="3">ATP-binding protein</fullName>
    </submittedName>
</protein>
<dbReference type="SUPFAM" id="SSF52091">
    <property type="entry name" value="SpoIIaa-like"/>
    <property type="match status" value="1"/>
</dbReference>
<dbReference type="GO" id="GO:0005524">
    <property type="term" value="F:ATP binding"/>
    <property type="evidence" value="ECO:0007669"/>
    <property type="project" value="UniProtKB-KW"/>
</dbReference>
<dbReference type="InterPro" id="IPR036890">
    <property type="entry name" value="HATPase_C_sf"/>
</dbReference>
<dbReference type="Pfam" id="PF13581">
    <property type="entry name" value="HATPase_c_2"/>
    <property type="match status" value="1"/>
</dbReference>
<dbReference type="InterPro" id="IPR002645">
    <property type="entry name" value="STAS_dom"/>
</dbReference>
<dbReference type="SUPFAM" id="SSF55874">
    <property type="entry name" value="ATPase domain of HSP90 chaperone/DNA topoisomerase II/histidine kinase"/>
    <property type="match status" value="1"/>
</dbReference>
<dbReference type="InterPro" id="IPR036513">
    <property type="entry name" value="STAS_dom_sf"/>
</dbReference>
<dbReference type="Gene3D" id="3.30.750.24">
    <property type="entry name" value="STAS domain"/>
    <property type="match status" value="1"/>
</dbReference>
<gene>
    <name evidence="3" type="ORF">ACFY35_12360</name>
</gene>
<organism evidence="3 4">
    <name type="scientific">Paractinoplanes globisporus</name>
    <dbReference type="NCBI Taxonomy" id="113565"/>
    <lineage>
        <taxon>Bacteria</taxon>
        <taxon>Bacillati</taxon>
        <taxon>Actinomycetota</taxon>
        <taxon>Actinomycetes</taxon>
        <taxon>Micromonosporales</taxon>
        <taxon>Micromonosporaceae</taxon>
        <taxon>Paractinoplanes</taxon>
    </lineage>
</organism>
<evidence type="ECO:0000313" key="3">
    <source>
        <dbReference type="EMBL" id="MFF5290232.1"/>
    </source>
</evidence>
<dbReference type="Pfam" id="PF13466">
    <property type="entry name" value="STAS_2"/>
    <property type="match status" value="1"/>
</dbReference>
<dbReference type="PANTHER" id="PTHR35526:SF3">
    <property type="entry name" value="ANTI-SIGMA-F FACTOR RSBW"/>
    <property type="match status" value="1"/>
</dbReference>
<dbReference type="RefSeq" id="WP_020510851.1">
    <property type="nucleotide sequence ID" value="NZ_JBIAZU010000002.1"/>
</dbReference>
<name>A0ABW6WA90_9ACTN</name>
<dbReference type="InterPro" id="IPR058548">
    <property type="entry name" value="MlaB-like_STAS"/>
</dbReference>
<keyword evidence="4" id="KW-1185">Reference proteome</keyword>
<sequence length="242" mass="25532">MAAPLGWTVDESDGLAVVAVRGRLDLRGAAGLRTVLLKCLAEQPGALLVDLSAMDLRDDTALAVFAAVARQAARWPGTPVVICGPPPGIAVLLARRYHGRLVVHDGVEAGRRAVAEGQVVVPAVSEQLLPLPGAARHARNLVTEACATWGLSGLVGPACMVASELVSNAVEHGGTRMTFQLSRRPRHLHLAVRDDSPGEPVVGRPDGASERGRGLLLVESTATHWGWLPSRDGKVVWATFRT</sequence>
<keyword evidence="1" id="KW-0723">Serine/threonine-protein kinase</keyword>
<keyword evidence="3" id="KW-0067">ATP-binding</keyword>